<evidence type="ECO:0000313" key="3">
    <source>
        <dbReference type="Proteomes" id="UP000292704"/>
    </source>
</evidence>
<comment type="caution">
    <text evidence="2">The sequence shown here is derived from an EMBL/GenBank/DDBJ whole genome shotgun (WGS) entry which is preliminary data.</text>
</comment>
<reference evidence="2 3" key="1">
    <citation type="submission" date="2019-02" db="EMBL/GenBank/DDBJ databases">
        <title>Genome analysis provides insights into bioremediation potentialities and Haloocin production by Natrinema altunense strain 4.1R isolated from Chott Douz in Tunisian desert.</title>
        <authorList>
            <person name="Najjari A."/>
            <person name="Youssef N."/>
            <person name="Ben Dhia O."/>
            <person name="Ferjani R."/>
            <person name="El Hidri D."/>
            <person name="Ouzari H.I."/>
            <person name="Cherif A."/>
        </authorList>
    </citation>
    <scope>NUCLEOTIDE SEQUENCE [LARGE SCALE GENOMIC DNA]</scope>
    <source>
        <strain evidence="2 3">4.1R</strain>
    </source>
</reference>
<dbReference type="OrthoDB" id="97769at2157"/>
<evidence type="ECO:0008006" key="4">
    <source>
        <dbReference type="Google" id="ProtNLM"/>
    </source>
</evidence>
<dbReference type="PROSITE" id="PS51318">
    <property type="entry name" value="TAT"/>
    <property type="match status" value="1"/>
</dbReference>
<accession>A0A482XUH6</accession>
<proteinExistence type="predicted"/>
<dbReference type="Proteomes" id="UP000292704">
    <property type="component" value="Unassembled WGS sequence"/>
</dbReference>
<dbReference type="EMBL" id="SHMR01000009">
    <property type="protein sequence ID" value="RZH66332.1"/>
    <property type="molecule type" value="Genomic_DNA"/>
</dbReference>
<feature type="region of interest" description="Disordered" evidence="1">
    <location>
        <begin position="199"/>
        <end position="219"/>
    </location>
</feature>
<dbReference type="AlphaFoldDB" id="A0A482XUH6"/>
<gene>
    <name evidence="2" type="ORF">ELS17_16755</name>
</gene>
<evidence type="ECO:0000313" key="2">
    <source>
        <dbReference type="EMBL" id="RZH66332.1"/>
    </source>
</evidence>
<organism evidence="2 3">
    <name type="scientific">Natrinema altunense</name>
    <dbReference type="NCBI Taxonomy" id="222984"/>
    <lineage>
        <taxon>Archaea</taxon>
        <taxon>Methanobacteriati</taxon>
        <taxon>Methanobacteriota</taxon>
        <taxon>Stenosarchaea group</taxon>
        <taxon>Halobacteria</taxon>
        <taxon>Halobacteriales</taxon>
        <taxon>Natrialbaceae</taxon>
        <taxon>Natrinema</taxon>
    </lineage>
</organism>
<sequence>MSKHETTRSSRDRRSVLKGLGAVGATSIAAVTLSGTSTASSSQRGESARIPESLARAVATARVEYKSRHEHFEAFDPNGLAQPELFYAAVDRNGAQEYLPAAWVYPIETDGTEVGHIAIGAQPWLPPVIRCGTGTAPQHRAAEMTITRDSAARSDADASRFVYRHPMTFGLELRSDGHRQPVFVDLYSGVAATVDDLPPYEPSKMETTQAEAQWQGIRRSRRRNETLSYSASSSGSISGVPNWDGDVCSTDWIGCSPVAGSMVVGYHENTTGIECDLMDELADEMGTDDEGRTKPWNIPAGIENYDSSYNAHNTYHGRRSEIMSEVDSERPCIVSYWGDKSSTVSAESGDIDVPDWVPELVGHSETAVGYEQDDNSWWDPTEPPLHVTTYDTYGDVNELTFTSSSLSFFITSISA</sequence>
<dbReference type="InterPro" id="IPR006311">
    <property type="entry name" value="TAT_signal"/>
</dbReference>
<protein>
    <recommendedName>
        <fullName evidence="4">Peptidase C39-like domain-containing protein</fullName>
    </recommendedName>
</protein>
<name>A0A482XUH6_9EURY</name>
<dbReference type="RefSeq" id="WP_130171597.1">
    <property type="nucleotide sequence ID" value="NZ_SHMR01000009.1"/>
</dbReference>
<evidence type="ECO:0000256" key="1">
    <source>
        <dbReference type="SAM" id="MobiDB-lite"/>
    </source>
</evidence>